<protein>
    <submittedName>
        <fullName evidence="2">IgA peptidase M64-domain-containing protein</fullName>
    </submittedName>
</protein>
<evidence type="ECO:0000313" key="3">
    <source>
        <dbReference type="Proteomes" id="UP001222325"/>
    </source>
</evidence>
<gene>
    <name evidence="2" type="ORF">B0H15DRAFT_912825</name>
</gene>
<dbReference type="GO" id="GO:0008237">
    <property type="term" value="F:metallopeptidase activity"/>
    <property type="evidence" value="ECO:0007669"/>
    <property type="project" value="InterPro"/>
</dbReference>
<keyword evidence="1" id="KW-0732">Signal</keyword>
<sequence length="542" mass="59198">MHLRLLTTLALSLARAAFGSHKCVREDHQHTDPELELSTGASQTRLGVSWSDTPKDEFHGVPSPPLEVFPLVVSGPSTNRVDLVFFSDGYLEEEREKFLADALRLALDVSSNQTFYTVKPLMNFWAAFTPSKESGVGVGGKAKDTPFGLYRPGTELRGVYYAKPKVAGAACASLGEQCDYPILLGNDPLYGGLGGRFTVITPSLANGPLILRHELGHSIIKVGEEYDGGFAYFGVNAHADATKPPSWAHWLSSESPAGLSPRIERSAMPLQAYAWTLLNTSAPWAAVFSSSGAYARHLVRFSLSGVPAAADLRVTLDGADLGWAPRAEIGKDRWHYDVHIDKPLRAGEHTVAFHLLNAEREGKTIDGAQLCSVEIIEFGDESEFISTPGHYGLYPTFSLDNATTYRPTNEDCLMRIVTTPNFCKACLEGLWLALLRDVRLIDALEEECTPEPTLALRLVPLAHLRAAPVPGLDDTYSITWTHDGVAVPAWANQTRVVAPGPGKYDVRVTYNTREVRQDPDDLLSAHAEYTVSPDSCIVQEVI</sequence>
<dbReference type="InterPro" id="IPR024079">
    <property type="entry name" value="MetalloPept_cat_dom_sf"/>
</dbReference>
<feature type="chain" id="PRO_5042050089" evidence="1">
    <location>
        <begin position="20"/>
        <end position="542"/>
    </location>
</feature>
<comment type="caution">
    <text evidence="2">The sequence shown here is derived from an EMBL/GenBank/DDBJ whole genome shotgun (WGS) entry which is preliminary data.</text>
</comment>
<proteinExistence type="predicted"/>
<feature type="signal peptide" evidence="1">
    <location>
        <begin position="1"/>
        <end position="19"/>
    </location>
</feature>
<dbReference type="InterPro" id="IPR019026">
    <property type="entry name" value="Peptidase_M64_IgA"/>
</dbReference>
<dbReference type="Gene3D" id="3.40.390.10">
    <property type="entry name" value="Collagenase (Catalytic Domain)"/>
    <property type="match status" value="1"/>
</dbReference>
<dbReference type="Pfam" id="PF09471">
    <property type="entry name" value="Peptidase_M64"/>
    <property type="match status" value="1"/>
</dbReference>
<dbReference type="AlphaFoldDB" id="A0AAD6TW08"/>
<organism evidence="2 3">
    <name type="scientific">Mycena belliarum</name>
    <dbReference type="NCBI Taxonomy" id="1033014"/>
    <lineage>
        <taxon>Eukaryota</taxon>
        <taxon>Fungi</taxon>
        <taxon>Dikarya</taxon>
        <taxon>Basidiomycota</taxon>
        <taxon>Agaricomycotina</taxon>
        <taxon>Agaricomycetes</taxon>
        <taxon>Agaricomycetidae</taxon>
        <taxon>Agaricales</taxon>
        <taxon>Marasmiineae</taxon>
        <taxon>Mycenaceae</taxon>
        <taxon>Mycena</taxon>
    </lineage>
</organism>
<accession>A0AAD6TW08</accession>
<dbReference type="Proteomes" id="UP001222325">
    <property type="component" value="Unassembled WGS sequence"/>
</dbReference>
<reference evidence="2" key="1">
    <citation type="submission" date="2023-03" db="EMBL/GenBank/DDBJ databases">
        <title>Massive genome expansion in bonnet fungi (Mycena s.s.) driven by repeated elements and novel gene families across ecological guilds.</title>
        <authorList>
            <consortium name="Lawrence Berkeley National Laboratory"/>
            <person name="Harder C.B."/>
            <person name="Miyauchi S."/>
            <person name="Viragh M."/>
            <person name="Kuo A."/>
            <person name="Thoen E."/>
            <person name="Andreopoulos B."/>
            <person name="Lu D."/>
            <person name="Skrede I."/>
            <person name="Drula E."/>
            <person name="Henrissat B."/>
            <person name="Morin E."/>
            <person name="Kohler A."/>
            <person name="Barry K."/>
            <person name="LaButti K."/>
            <person name="Morin E."/>
            <person name="Salamov A."/>
            <person name="Lipzen A."/>
            <person name="Mereny Z."/>
            <person name="Hegedus B."/>
            <person name="Baldrian P."/>
            <person name="Stursova M."/>
            <person name="Weitz H."/>
            <person name="Taylor A."/>
            <person name="Grigoriev I.V."/>
            <person name="Nagy L.G."/>
            <person name="Martin F."/>
            <person name="Kauserud H."/>
        </authorList>
    </citation>
    <scope>NUCLEOTIDE SEQUENCE</scope>
    <source>
        <strain evidence="2">CBHHK173m</strain>
    </source>
</reference>
<evidence type="ECO:0000256" key="1">
    <source>
        <dbReference type="SAM" id="SignalP"/>
    </source>
</evidence>
<name>A0AAD6TW08_9AGAR</name>
<evidence type="ECO:0000313" key="2">
    <source>
        <dbReference type="EMBL" id="KAJ7081626.1"/>
    </source>
</evidence>
<keyword evidence="3" id="KW-1185">Reference proteome</keyword>
<dbReference type="EMBL" id="JARJCN010000049">
    <property type="protein sequence ID" value="KAJ7081626.1"/>
    <property type="molecule type" value="Genomic_DNA"/>
</dbReference>